<dbReference type="SUPFAM" id="SSF51261">
    <property type="entry name" value="Duplicated hybrid motif"/>
    <property type="match status" value="1"/>
</dbReference>
<dbReference type="InterPro" id="IPR016047">
    <property type="entry name" value="M23ase_b-sheet_dom"/>
</dbReference>
<dbReference type="Proteomes" id="UP000198253">
    <property type="component" value="Chromosome I"/>
</dbReference>
<dbReference type="OrthoDB" id="5126452at2"/>
<feature type="domain" description="M23ase beta-sheet core" evidence="1">
    <location>
        <begin position="62"/>
        <end position="160"/>
    </location>
</feature>
<evidence type="ECO:0000259" key="1">
    <source>
        <dbReference type="Pfam" id="PF01551"/>
    </source>
</evidence>
<dbReference type="InterPro" id="IPR050570">
    <property type="entry name" value="Cell_wall_metabolism_enzyme"/>
</dbReference>
<dbReference type="PANTHER" id="PTHR21666">
    <property type="entry name" value="PEPTIDASE-RELATED"/>
    <property type="match status" value="1"/>
</dbReference>
<dbReference type="GO" id="GO:0004222">
    <property type="term" value="F:metalloendopeptidase activity"/>
    <property type="evidence" value="ECO:0007669"/>
    <property type="project" value="TreeGrafter"/>
</dbReference>
<dbReference type="EMBL" id="LT607413">
    <property type="protein sequence ID" value="SCF25060.1"/>
    <property type="molecule type" value="Genomic_DNA"/>
</dbReference>
<dbReference type="InterPro" id="IPR006311">
    <property type="entry name" value="TAT_signal"/>
</dbReference>
<dbReference type="CDD" id="cd12797">
    <property type="entry name" value="M23_peptidase"/>
    <property type="match status" value="1"/>
</dbReference>
<dbReference type="Pfam" id="PF01551">
    <property type="entry name" value="Peptidase_M23"/>
    <property type="match status" value="1"/>
</dbReference>
<evidence type="ECO:0000313" key="3">
    <source>
        <dbReference type="Proteomes" id="UP000198253"/>
    </source>
</evidence>
<keyword evidence="3" id="KW-1185">Reference proteome</keyword>
<sequence length="428" mass="44447">MDGIDRRTFLRVTATAGAVAVTGVTVGTGAAAAAVPGFYNPFTGYPITETWEGHLARGSLGGIDYGMPVGTRLPAAGGGVVYNDPDNGTGGYTAVIHHDNGYKTQYLHLSGFVVANGTRVAMGDIVGLSGGYPGAPGSGSSTGPHLHWHMNDPSGTRINPLAFLGGDAPAGDTQVFETAHNSGWQPLPVASIVASKVSAVLRADGTKIIYSVRDGYVYEAASNAGWRNLRVPNLAGVSAISAIAVGSGVVLYTIRSGALWECASGDWVPFCVGYNGSPIYADAVSAVLRSDGTRIVYTVRDGAVFEAASNAGWRNLRVPNLDSVAVVSAISRNGITTLYTIRAGALWETSSVDWRPYAVGYNGSPIYANAVSALHRPDGTRIVYTVRDGAVFEAASNAGWRNLRVPNLGGVGAVSAIYASGTEILYTR</sequence>
<gene>
    <name evidence="2" type="ORF">GA0070618_4478</name>
</gene>
<reference evidence="3" key="1">
    <citation type="submission" date="2016-06" db="EMBL/GenBank/DDBJ databases">
        <authorList>
            <person name="Varghese N."/>
            <person name="Submissions Spin"/>
        </authorList>
    </citation>
    <scope>NUCLEOTIDE SEQUENCE [LARGE SCALE GENOMIC DNA]</scope>
    <source>
        <strain evidence="3">DSM 43816</strain>
    </source>
</reference>
<dbReference type="PANTHER" id="PTHR21666:SF270">
    <property type="entry name" value="MUREIN HYDROLASE ACTIVATOR ENVC"/>
    <property type="match status" value="1"/>
</dbReference>
<dbReference type="AlphaFoldDB" id="A0A1C4YWJ3"/>
<dbReference type="Gene3D" id="2.70.70.10">
    <property type="entry name" value="Glucose Permease (Domain IIA)"/>
    <property type="match status" value="1"/>
</dbReference>
<organism evidence="2 3">
    <name type="scientific">Micromonospora echinospora</name>
    <name type="common">Micromonospora purpurea</name>
    <dbReference type="NCBI Taxonomy" id="1877"/>
    <lineage>
        <taxon>Bacteria</taxon>
        <taxon>Bacillati</taxon>
        <taxon>Actinomycetota</taxon>
        <taxon>Actinomycetes</taxon>
        <taxon>Micromonosporales</taxon>
        <taxon>Micromonosporaceae</taxon>
        <taxon>Micromonospora</taxon>
    </lineage>
</organism>
<proteinExistence type="predicted"/>
<name>A0A1C4YWJ3_MICEC</name>
<dbReference type="InParanoid" id="A0A1C4YWJ3"/>
<accession>A0A1C4YWJ3</accession>
<evidence type="ECO:0000313" key="2">
    <source>
        <dbReference type="EMBL" id="SCF25060.1"/>
    </source>
</evidence>
<dbReference type="InterPro" id="IPR011055">
    <property type="entry name" value="Dup_hybrid_motif"/>
</dbReference>
<dbReference type="PROSITE" id="PS51318">
    <property type="entry name" value="TAT"/>
    <property type="match status" value="1"/>
</dbReference>
<protein>
    <submittedName>
        <fullName evidence="2">Peptidase family M23</fullName>
    </submittedName>
</protein>